<dbReference type="AlphaFoldDB" id="A0AAF1KMQ8"/>
<dbReference type="Gene3D" id="3.40.50.970">
    <property type="match status" value="1"/>
</dbReference>
<dbReference type="InterPro" id="IPR005474">
    <property type="entry name" value="Transketolase_N"/>
</dbReference>
<gene>
    <name evidence="5" type="ORF">GXW79_12165</name>
</gene>
<evidence type="ECO:0000259" key="4">
    <source>
        <dbReference type="Pfam" id="PF00456"/>
    </source>
</evidence>
<evidence type="ECO:0000313" key="5">
    <source>
        <dbReference type="EMBL" id="MBR0655829.1"/>
    </source>
</evidence>
<accession>A0AAF1KMQ8</accession>
<comment type="caution">
    <text evidence="5">The sequence shown here is derived from an EMBL/GenBank/DDBJ whole genome shotgun (WGS) entry which is preliminary data.</text>
</comment>
<dbReference type="EMBL" id="JAAEDH010000013">
    <property type="protein sequence ID" value="MBR0655829.1"/>
    <property type="molecule type" value="Genomic_DNA"/>
</dbReference>
<protein>
    <submittedName>
        <fullName evidence="5">Transketolase</fullName>
    </submittedName>
</protein>
<comment type="cofactor">
    <cofactor evidence="1">
        <name>thiamine diphosphate</name>
        <dbReference type="ChEBI" id="CHEBI:58937"/>
    </cofactor>
</comment>
<dbReference type="CDD" id="cd02012">
    <property type="entry name" value="TPP_TK"/>
    <property type="match status" value="1"/>
</dbReference>
<organism evidence="5 6">
    <name type="scientific">Plastoroseomonas arctica</name>
    <dbReference type="NCBI Taxonomy" id="1509237"/>
    <lineage>
        <taxon>Bacteria</taxon>
        <taxon>Pseudomonadati</taxon>
        <taxon>Pseudomonadota</taxon>
        <taxon>Alphaproteobacteria</taxon>
        <taxon>Acetobacterales</taxon>
        <taxon>Acetobacteraceae</taxon>
        <taxon>Plastoroseomonas</taxon>
    </lineage>
</organism>
<dbReference type="Pfam" id="PF00456">
    <property type="entry name" value="Transketolase_N"/>
    <property type="match status" value="1"/>
</dbReference>
<evidence type="ECO:0000256" key="1">
    <source>
        <dbReference type="ARBA" id="ARBA00001964"/>
    </source>
</evidence>
<reference evidence="5" key="2">
    <citation type="journal article" date="2021" name="Syst. Appl. Microbiol.">
        <title>Roseomonas hellenica sp. nov., isolated from roots of wild-growing Alkanna tinctoria.</title>
        <authorList>
            <person name="Rat A."/>
            <person name="Naranjo H.D."/>
            <person name="Lebbe L."/>
            <person name="Cnockaert M."/>
            <person name="Krigas N."/>
            <person name="Grigoriadou K."/>
            <person name="Maloupa E."/>
            <person name="Willems A."/>
        </authorList>
    </citation>
    <scope>NUCLEOTIDE SEQUENCE</scope>
    <source>
        <strain evidence="5">LMG 28251</strain>
    </source>
</reference>
<sequence length="266" mass="28134">MDTLGLAKRLRAHALRMTHAARASHIGSCLSSADILAVLHGAVLRADPARPDWPDRDRLVVSKGHAAAIVYAALAEMGFFPIAELATYAADGGRLAGHVTRSVPGVELSTGSLGHGLPVAAGMALAAQRAGASWRAFCVLSDGELDEGSNWEAVQFAQHFRLEGLVAIVDYNKIQSFGTVAEVSELHPLAAKFAAFNWGVHEIDGHDHAALRAALAGPPVAPGRPTVVVAHTVKGKGVSFMEDRLLWHYRNPDAAQLEQALAELDA</sequence>
<dbReference type="PANTHER" id="PTHR47514">
    <property type="entry name" value="TRANSKETOLASE N-TERMINAL SECTION-RELATED"/>
    <property type="match status" value="1"/>
</dbReference>
<reference evidence="5" key="1">
    <citation type="submission" date="2020-01" db="EMBL/GenBank/DDBJ databases">
        <authorList>
            <person name="Rat A."/>
        </authorList>
    </citation>
    <scope>NUCLEOTIDE SEQUENCE</scope>
    <source>
        <strain evidence="5">LMG 28251</strain>
    </source>
</reference>
<proteinExistence type="inferred from homology"/>
<keyword evidence="6" id="KW-1185">Reference proteome</keyword>
<evidence type="ECO:0000256" key="3">
    <source>
        <dbReference type="ARBA" id="ARBA00023052"/>
    </source>
</evidence>
<feature type="domain" description="Transketolase N-terminal" evidence="4">
    <location>
        <begin position="7"/>
        <end position="239"/>
    </location>
</feature>
<comment type="similarity">
    <text evidence="2">Belongs to the transketolase family.</text>
</comment>
<evidence type="ECO:0000313" key="6">
    <source>
        <dbReference type="Proteomes" id="UP001196068"/>
    </source>
</evidence>
<dbReference type="SUPFAM" id="SSF52518">
    <property type="entry name" value="Thiamin diphosphate-binding fold (THDP-binding)"/>
    <property type="match status" value="1"/>
</dbReference>
<dbReference type="Proteomes" id="UP001196068">
    <property type="component" value="Unassembled WGS sequence"/>
</dbReference>
<dbReference type="InterPro" id="IPR029061">
    <property type="entry name" value="THDP-binding"/>
</dbReference>
<evidence type="ECO:0000256" key="2">
    <source>
        <dbReference type="ARBA" id="ARBA00007131"/>
    </source>
</evidence>
<dbReference type="PANTHER" id="PTHR47514:SF1">
    <property type="entry name" value="TRANSKETOLASE N-TERMINAL SECTION-RELATED"/>
    <property type="match status" value="1"/>
</dbReference>
<keyword evidence="3" id="KW-0786">Thiamine pyrophosphate</keyword>
<name>A0AAF1KMQ8_9PROT</name>